<feature type="compositionally biased region" description="Basic residues" evidence="1">
    <location>
        <begin position="1"/>
        <end position="11"/>
    </location>
</feature>
<reference evidence="2" key="1">
    <citation type="journal article" date="2023" name="DNA Res.">
        <title>Chromosome-level genome assembly of Phrynocephalus forsythii using third-generation DNA sequencing and Hi-C analysis.</title>
        <authorList>
            <person name="Qi Y."/>
            <person name="Zhao W."/>
            <person name="Zhao Y."/>
            <person name="Niu C."/>
            <person name="Cao S."/>
            <person name="Zhang Y."/>
        </authorList>
    </citation>
    <scope>NUCLEOTIDE SEQUENCE</scope>
    <source>
        <tissue evidence="2">Muscle</tissue>
    </source>
</reference>
<evidence type="ECO:0000313" key="3">
    <source>
        <dbReference type="Proteomes" id="UP001142489"/>
    </source>
</evidence>
<feature type="region of interest" description="Disordered" evidence="1">
    <location>
        <begin position="1"/>
        <end position="29"/>
    </location>
</feature>
<keyword evidence="3" id="KW-1185">Reference proteome</keyword>
<proteinExistence type="predicted"/>
<protein>
    <submittedName>
        <fullName evidence="2">Uncharacterized protein</fullName>
    </submittedName>
</protein>
<comment type="caution">
    <text evidence="2">The sequence shown here is derived from an EMBL/GenBank/DDBJ whole genome shotgun (WGS) entry which is preliminary data.</text>
</comment>
<feature type="region of interest" description="Disordered" evidence="1">
    <location>
        <begin position="138"/>
        <end position="181"/>
    </location>
</feature>
<name>A0A9Q1ATH8_9SAUR</name>
<feature type="compositionally biased region" description="Basic residues" evidence="1">
    <location>
        <begin position="20"/>
        <end position="29"/>
    </location>
</feature>
<dbReference type="Proteomes" id="UP001142489">
    <property type="component" value="Unassembled WGS sequence"/>
</dbReference>
<evidence type="ECO:0000256" key="1">
    <source>
        <dbReference type="SAM" id="MobiDB-lite"/>
    </source>
</evidence>
<sequence length="181" mass="20738">MKGNIMRKSRQQSRPCKTLKGQRKGSSRPKRNVCVIRFPRSSYLTTCPLVSWYFNLRMRDDFLSLQKDNPNRSHCMAEAHHKMPLHLGRHRKQRPNDTCSAFLRNALKEVASKKKAKWVVTTSPKRRHYSDKEIFYRLANPSKRGRKENGRPTSDAGAKDAMPPATGISLTTASEVQEALS</sequence>
<accession>A0A9Q1ATH8</accession>
<dbReference type="EMBL" id="JAPFRF010000016">
    <property type="protein sequence ID" value="KAJ7309606.1"/>
    <property type="molecule type" value="Genomic_DNA"/>
</dbReference>
<feature type="compositionally biased region" description="Polar residues" evidence="1">
    <location>
        <begin position="168"/>
        <end position="181"/>
    </location>
</feature>
<dbReference type="AlphaFoldDB" id="A0A9Q1ATH8"/>
<evidence type="ECO:0000313" key="2">
    <source>
        <dbReference type="EMBL" id="KAJ7309606.1"/>
    </source>
</evidence>
<gene>
    <name evidence="2" type="ORF">JRQ81_007660</name>
</gene>
<organism evidence="2 3">
    <name type="scientific">Phrynocephalus forsythii</name>
    <dbReference type="NCBI Taxonomy" id="171643"/>
    <lineage>
        <taxon>Eukaryota</taxon>
        <taxon>Metazoa</taxon>
        <taxon>Chordata</taxon>
        <taxon>Craniata</taxon>
        <taxon>Vertebrata</taxon>
        <taxon>Euteleostomi</taxon>
        <taxon>Lepidosauria</taxon>
        <taxon>Squamata</taxon>
        <taxon>Bifurcata</taxon>
        <taxon>Unidentata</taxon>
        <taxon>Episquamata</taxon>
        <taxon>Toxicofera</taxon>
        <taxon>Iguania</taxon>
        <taxon>Acrodonta</taxon>
        <taxon>Agamidae</taxon>
        <taxon>Agaminae</taxon>
        <taxon>Phrynocephalus</taxon>
    </lineage>
</organism>